<sequence length="43" mass="5511">MIFFYLFKKNNNYYFSRIPPDEWELHFFIAKFYLDKDNNLVRL</sequence>
<name>A0A5J6VKN6_9VIRU</name>
<evidence type="ECO:0000313" key="1">
    <source>
        <dbReference type="EMBL" id="QFG74418.1"/>
    </source>
</evidence>
<protein>
    <submittedName>
        <fullName evidence="1">Uncharacterized protein</fullName>
    </submittedName>
</protein>
<proteinExistence type="predicted"/>
<organism evidence="1">
    <name type="scientific">Megaviridae environmental sample</name>
    <dbReference type="NCBI Taxonomy" id="1737588"/>
    <lineage>
        <taxon>Viruses</taxon>
        <taxon>Varidnaviria</taxon>
        <taxon>Bamfordvirae</taxon>
        <taxon>Nucleocytoviricota</taxon>
        <taxon>Megaviricetes</taxon>
        <taxon>Imitervirales</taxon>
        <taxon>Mimiviridae</taxon>
        <taxon>environmental samples</taxon>
    </lineage>
</organism>
<dbReference type="EMBL" id="MN448287">
    <property type="protein sequence ID" value="QFG74418.1"/>
    <property type="molecule type" value="Genomic_DNA"/>
</dbReference>
<accession>A0A5J6VKN6</accession>
<reference evidence="1" key="1">
    <citation type="journal article" date="2019" name="Philos. Trans. R. Soc. Lond., B, Biol. Sci.">
        <title>Targeted metagenomic recovery of four divergent viruses reveals shared and distinctive characteristics of giant viruses of marine eukaryotes.</title>
        <authorList>
            <person name="Needham D.M."/>
            <person name="Poirier C."/>
            <person name="Hehenberger E."/>
            <person name="Jimenez V."/>
            <person name="Swalwell J.E."/>
            <person name="Santoro A.E."/>
            <person name="Worden A.Z."/>
        </authorList>
    </citation>
    <scope>NUCLEOTIDE SEQUENCE</scope>
    <source>
        <strain evidence="1">MPacV-611</strain>
    </source>
</reference>